<evidence type="ECO:0000313" key="3">
    <source>
        <dbReference type="Proteomes" id="UP000249166"/>
    </source>
</evidence>
<organism evidence="2 3">
    <name type="scientific">Arthrobacter globiformis</name>
    <dbReference type="NCBI Taxonomy" id="1665"/>
    <lineage>
        <taxon>Bacteria</taxon>
        <taxon>Bacillati</taxon>
        <taxon>Actinomycetota</taxon>
        <taxon>Actinomycetes</taxon>
        <taxon>Micrococcales</taxon>
        <taxon>Micrococcaceae</taxon>
        <taxon>Arthrobacter</taxon>
    </lineage>
</organism>
<dbReference type="Gene3D" id="3.20.20.100">
    <property type="entry name" value="NADP-dependent oxidoreductase domain"/>
    <property type="match status" value="1"/>
</dbReference>
<dbReference type="GO" id="GO:0005829">
    <property type="term" value="C:cytosol"/>
    <property type="evidence" value="ECO:0007669"/>
    <property type="project" value="TreeGrafter"/>
</dbReference>
<dbReference type="Pfam" id="PF00248">
    <property type="entry name" value="Aldo_ket_red"/>
    <property type="match status" value="1"/>
</dbReference>
<evidence type="ECO:0000259" key="1">
    <source>
        <dbReference type="Pfam" id="PF00248"/>
    </source>
</evidence>
<dbReference type="InterPro" id="IPR023210">
    <property type="entry name" value="NADP_OxRdtase_dom"/>
</dbReference>
<reference evidence="2 3" key="1">
    <citation type="submission" date="2018-04" db="EMBL/GenBank/DDBJ databases">
        <title>Bacteria isolated from cave deposits of Manipur.</title>
        <authorList>
            <person name="Sahoo D."/>
            <person name="Sarangthem I."/>
            <person name="Nandeibam J."/>
        </authorList>
    </citation>
    <scope>NUCLEOTIDE SEQUENCE [LARGE SCALE GENOMIC DNA]</scope>
    <source>
        <strain evidence="3">mrc11</strain>
    </source>
</reference>
<dbReference type="InterPro" id="IPR036812">
    <property type="entry name" value="NAD(P)_OxRdtase_dom_sf"/>
</dbReference>
<dbReference type="PANTHER" id="PTHR43364">
    <property type="entry name" value="NADH-SPECIFIC METHYLGLYOXAL REDUCTASE-RELATED"/>
    <property type="match status" value="1"/>
</dbReference>
<dbReference type="PANTHER" id="PTHR43364:SF18">
    <property type="entry name" value="OXIDOREDUCTASE"/>
    <property type="match status" value="1"/>
</dbReference>
<proteinExistence type="predicted"/>
<sequence length="312" mass="32989">MQQRYIGNSGLRASSLSLGTMSWSRETDEQDASELLRTFVDAGGTLVDTAASYADGQAEAMLGSMLGDVVSRTEVVISTKAGVSPSDGRQRVDASRNAMLSGLEASLARLGTDYVDLWLAQAWDPNVPLEETLSALDFAVRSGRARYAGIANYNGWQTAKAAAVAGFPLVANQSEYSLLRRRPEAELVPAVEDAGLGLMAWGPLGRGVLTGKYRGHVPSDSRAAGTRLATYVEPYLEQPASQVVEAVAMAARGLGRSSLDVALSWLLSRHGVATAIVGARTPVQLKEILDAQLTPLPAEIARALEDVSSSLA</sequence>
<comment type="caution">
    <text evidence="2">The sequence shown here is derived from an EMBL/GenBank/DDBJ whole genome shotgun (WGS) entry which is preliminary data.</text>
</comment>
<gene>
    <name evidence="2" type="ORF">DBZ45_15705</name>
</gene>
<protein>
    <submittedName>
        <fullName evidence="2">Aldo/keto reductase</fullName>
    </submittedName>
</protein>
<feature type="domain" description="NADP-dependent oxidoreductase" evidence="1">
    <location>
        <begin position="16"/>
        <end position="306"/>
    </location>
</feature>
<dbReference type="SUPFAM" id="SSF51430">
    <property type="entry name" value="NAD(P)-linked oxidoreductase"/>
    <property type="match status" value="1"/>
</dbReference>
<dbReference type="EMBL" id="QLNP01000095">
    <property type="protein sequence ID" value="RAM36367.1"/>
    <property type="molecule type" value="Genomic_DNA"/>
</dbReference>
<dbReference type="OrthoDB" id="9768793at2"/>
<accession>A0A328HCP8</accession>
<dbReference type="RefSeq" id="WP_111904807.1">
    <property type="nucleotide sequence ID" value="NZ_QLNP01000095.1"/>
</dbReference>
<evidence type="ECO:0000313" key="2">
    <source>
        <dbReference type="EMBL" id="RAM36367.1"/>
    </source>
</evidence>
<dbReference type="Proteomes" id="UP000249166">
    <property type="component" value="Unassembled WGS sequence"/>
</dbReference>
<name>A0A328HCP8_ARTGO</name>
<dbReference type="AlphaFoldDB" id="A0A328HCP8"/>
<dbReference type="InterPro" id="IPR050523">
    <property type="entry name" value="AKR_Detox_Biosynth"/>
</dbReference>